<protein>
    <recommendedName>
        <fullName evidence="2">Gamma-glutamyltransferase</fullName>
    </recommendedName>
</protein>
<feature type="non-terminal residue" evidence="1">
    <location>
        <position position="244"/>
    </location>
</feature>
<dbReference type="AlphaFoldDB" id="A0A383BT70"/>
<name>A0A383BT70_9ZZZZ</name>
<dbReference type="PANTHER" id="PTHR43881">
    <property type="entry name" value="GAMMA-GLUTAMYLTRANSPEPTIDASE (AFU_ORTHOLOGUE AFUA_4G13580)"/>
    <property type="match status" value="1"/>
</dbReference>
<dbReference type="Gene3D" id="3.60.20.40">
    <property type="match status" value="1"/>
</dbReference>
<feature type="non-terminal residue" evidence="1">
    <location>
        <position position="1"/>
    </location>
</feature>
<organism evidence="1">
    <name type="scientific">marine metagenome</name>
    <dbReference type="NCBI Taxonomy" id="408172"/>
    <lineage>
        <taxon>unclassified sequences</taxon>
        <taxon>metagenomes</taxon>
        <taxon>ecological metagenomes</taxon>
    </lineage>
</organism>
<dbReference type="InterPro" id="IPR043137">
    <property type="entry name" value="GGT_ssub_C"/>
</dbReference>
<evidence type="ECO:0008006" key="2">
    <source>
        <dbReference type="Google" id="ProtNLM"/>
    </source>
</evidence>
<accession>A0A383BT70</accession>
<dbReference type="InterPro" id="IPR029055">
    <property type="entry name" value="Ntn_hydrolases_N"/>
</dbReference>
<dbReference type="EMBL" id="UINC01203016">
    <property type="protein sequence ID" value="SVE23079.1"/>
    <property type="molecule type" value="Genomic_DNA"/>
</dbReference>
<sequence>VHAWETALIKYGKKNLKKVLENAINLAEKGIVIDKYLKTFFESKVYRNLIKNNKNLSDIYGYSKNFKIGSKIKQKNLAKTLRILSKEGSKSFYKGKLSKIIVEDISKQGSIITSDDFKNHSTLIQKPISTTYLNKKIYVAPPNSQGLALISLCNLFKVIKNNNDKTKLSDYLKNKKTAFKYRDLYCVDPSISKINHKIINNTKKNYLEKISGDTSTLVVVDKQGNAVSWVQSLFEEFGSGVVSP</sequence>
<dbReference type="Pfam" id="PF01019">
    <property type="entry name" value="G_glu_transpept"/>
    <property type="match status" value="1"/>
</dbReference>
<reference evidence="1" key="1">
    <citation type="submission" date="2018-05" db="EMBL/GenBank/DDBJ databases">
        <authorList>
            <person name="Lanie J.A."/>
            <person name="Ng W.-L."/>
            <person name="Kazmierczak K.M."/>
            <person name="Andrzejewski T.M."/>
            <person name="Davidsen T.M."/>
            <person name="Wayne K.J."/>
            <person name="Tettelin H."/>
            <person name="Glass J.I."/>
            <person name="Rusch D."/>
            <person name="Podicherti R."/>
            <person name="Tsui H.-C.T."/>
            <person name="Winkler M.E."/>
        </authorList>
    </citation>
    <scope>NUCLEOTIDE SEQUENCE</scope>
</reference>
<dbReference type="PANTHER" id="PTHR43881:SF1">
    <property type="entry name" value="GAMMA-GLUTAMYLTRANSPEPTIDASE (AFU_ORTHOLOGUE AFUA_4G13580)"/>
    <property type="match status" value="1"/>
</dbReference>
<gene>
    <name evidence="1" type="ORF">METZ01_LOCUS475933</name>
</gene>
<dbReference type="SUPFAM" id="SSF56235">
    <property type="entry name" value="N-terminal nucleophile aminohydrolases (Ntn hydrolases)"/>
    <property type="match status" value="1"/>
</dbReference>
<proteinExistence type="predicted"/>
<dbReference type="Gene3D" id="1.10.246.230">
    <property type="match status" value="1"/>
</dbReference>
<evidence type="ECO:0000313" key="1">
    <source>
        <dbReference type="EMBL" id="SVE23079.1"/>
    </source>
</evidence>
<dbReference type="InterPro" id="IPR052896">
    <property type="entry name" value="GGT-like_enzyme"/>
</dbReference>
<dbReference type="PRINTS" id="PR01210">
    <property type="entry name" value="GGTRANSPTASE"/>
</dbReference>